<evidence type="ECO:0000256" key="6">
    <source>
        <dbReference type="RuleBase" id="RU364082"/>
    </source>
</evidence>
<dbReference type="Gene3D" id="3.90.25.10">
    <property type="entry name" value="UDP-galactose 4-epimerase, domain 1"/>
    <property type="match status" value="1"/>
</dbReference>
<evidence type="ECO:0000313" key="8">
    <source>
        <dbReference type="EMBL" id="QTA83064.1"/>
    </source>
</evidence>
<dbReference type="InterPro" id="IPR029903">
    <property type="entry name" value="RmlD-like-bd"/>
</dbReference>
<accession>A0A975BDA8</accession>
<dbReference type="Proteomes" id="UP000663720">
    <property type="component" value="Chromosome"/>
</dbReference>
<organism evidence="8 9">
    <name type="scientific">Desulfonema limicola</name>
    <dbReference type="NCBI Taxonomy" id="45656"/>
    <lineage>
        <taxon>Bacteria</taxon>
        <taxon>Pseudomonadati</taxon>
        <taxon>Thermodesulfobacteriota</taxon>
        <taxon>Desulfobacteria</taxon>
        <taxon>Desulfobacterales</taxon>
        <taxon>Desulfococcaceae</taxon>
        <taxon>Desulfonema</taxon>
    </lineage>
</organism>
<evidence type="ECO:0000256" key="2">
    <source>
        <dbReference type="ARBA" id="ARBA00010944"/>
    </source>
</evidence>
<dbReference type="PANTHER" id="PTHR10491:SF4">
    <property type="entry name" value="METHIONINE ADENOSYLTRANSFERASE 2 SUBUNIT BETA"/>
    <property type="match status" value="1"/>
</dbReference>
<gene>
    <name evidence="8" type="primary">rmlD</name>
    <name evidence="8" type="ORF">dnl_54570</name>
</gene>
<dbReference type="AlphaFoldDB" id="A0A975BDA8"/>
<feature type="domain" description="RmlD-like substrate binding" evidence="7">
    <location>
        <begin position="1"/>
        <end position="290"/>
    </location>
</feature>
<evidence type="ECO:0000256" key="3">
    <source>
        <dbReference type="ARBA" id="ARBA00012929"/>
    </source>
</evidence>
<comment type="pathway">
    <text evidence="1 6">Carbohydrate biosynthesis; dTDP-L-rhamnose biosynthesis.</text>
</comment>
<keyword evidence="6" id="KW-0521">NADP</keyword>
<proteinExistence type="inferred from homology"/>
<evidence type="ECO:0000256" key="5">
    <source>
        <dbReference type="ARBA" id="ARBA00048200"/>
    </source>
</evidence>
<comment type="catalytic activity">
    <reaction evidence="5">
        <text>dTDP-beta-L-rhamnose + NADP(+) = dTDP-4-dehydro-beta-L-rhamnose + NADPH + H(+)</text>
        <dbReference type="Rhea" id="RHEA:21796"/>
        <dbReference type="ChEBI" id="CHEBI:15378"/>
        <dbReference type="ChEBI" id="CHEBI:57510"/>
        <dbReference type="ChEBI" id="CHEBI:57783"/>
        <dbReference type="ChEBI" id="CHEBI:58349"/>
        <dbReference type="ChEBI" id="CHEBI:62830"/>
        <dbReference type="EC" id="1.1.1.133"/>
    </reaction>
</comment>
<protein>
    <recommendedName>
        <fullName evidence="4 6">dTDP-4-dehydrorhamnose reductase</fullName>
        <ecNumber evidence="3 6">1.1.1.133</ecNumber>
    </recommendedName>
</protein>
<comment type="similarity">
    <text evidence="2 6">Belongs to the dTDP-4-dehydrorhamnose reductase family.</text>
</comment>
<evidence type="ECO:0000256" key="1">
    <source>
        <dbReference type="ARBA" id="ARBA00004781"/>
    </source>
</evidence>
<dbReference type="SUPFAM" id="SSF51735">
    <property type="entry name" value="NAD(P)-binding Rossmann-fold domains"/>
    <property type="match status" value="1"/>
</dbReference>
<dbReference type="InterPro" id="IPR005913">
    <property type="entry name" value="dTDP_dehydrorham_reduct"/>
</dbReference>
<keyword evidence="6" id="KW-0560">Oxidoreductase</keyword>
<evidence type="ECO:0000256" key="4">
    <source>
        <dbReference type="ARBA" id="ARBA00017099"/>
    </source>
</evidence>
<dbReference type="PANTHER" id="PTHR10491">
    <property type="entry name" value="DTDP-4-DEHYDRORHAMNOSE REDUCTASE"/>
    <property type="match status" value="1"/>
</dbReference>
<dbReference type="CDD" id="cd05254">
    <property type="entry name" value="dTDP_HR_like_SDR_e"/>
    <property type="match status" value="1"/>
</dbReference>
<dbReference type="EMBL" id="CP061799">
    <property type="protein sequence ID" value="QTA83064.1"/>
    <property type="molecule type" value="Genomic_DNA"/>
</dbReference>
<name>A0A975BDA8_9BACT</name>
<dbReference type="InterPro" id="IPR036291">
    <property type="entry name" value="NAD(P)-bd_dom_sf"/>
</dbReference>
<dbReference type="Gene3D" id="3.40.50.720">
    <property type="entry name" value="NAD(P)-binding Rossmann-like Domain"/>
    <property type="match status" value="1"/>
</dbReference>
<evidence type="ECO:0000313" key="9">
    <source>
        <dbReference type="Proteomes" id="UP000663720"/>
    </source>
</evidence>
<dbReference type="GO" id="GO:0008831">
    <property type="term" value="F:dTDP-4-dehydrorhamnose reductase activity"/>
    <property type="evidence" value="ECO:0007669"/>
    <property type="project" value="UniProtKB-EC"/>
</dbReference>
<keyword evidence="9" id="KW-1185">Reference proteome</keyword>
<reference evidence="8" key="1">
    <citation type="journal article" date="2021" name="Microb. Physiol.">
        <title>Proteogenomic Insights into the Physiology of Marine, Sulfate-Reducing, Filamentous Desulfonema limicola and Desulfonema magnum.</title>
        <authorList>
            <person name="Schnaars V."/>
            <person name="Wohlbrand L."/>
            <person name="Scheve S."/>
            <person name="Hinrichs C."/>
            <person name="Reinhardt R."/>
            <person name="Rabus R."/>
        </authorList>
    </citation>
    <scope>NUCLEOTIDE SEQUENCE</scope>
    <source>
        <strain evidence="8">5ac10</strain>
    </source>
</reference>
<dbReference type="RefSeq" id="WP_207688909.1">
    <property type="nucleotide sequence ID" value="NZ_CP061799.1"/>
</dbReference>
<dbReference type="EC" id="1.1.1.133" evidence="3 6"/>
<sequence length="296" mass="32461">MKILVIGSKGQLGHELVNHCKNSGIKVSGFDLPEIDISSRDQVEKIISDTAPSLVINAAAYTLVDKAESDEITAYAVNKTGPGNIAESCRKTGIPLIHISTDFVFDGKKNNPYLESDKVSPLSVYGKSKAAGDDAVRDILNQHIIIRTSWLYGVYGNNFVKTMIRLGKERDELNVVADQYGCPTCAADLARAVLSTAAHIHDKKETIWGTYHYCGKGITSWHGFTEAILEYAGQHIPLKTKKVNAITTAEYPTPAKRPSYSALDCTRIQENFGISQESWKESLKKTIDKIISADKG</sequence>
<dbReference type="KEGG" id="dli:dnl_54570"/>
<comment type="function">
    <text evidence="6">Catalyzes the reduction of dTDP-6-deoxy-L-lyxo-4-hexulose to yield dTDP-L-rhamnose.</text>
</comment>
<dbReference type="NCBIfam" id="TIGR01214">
    <property type="entry name" value="rmlD"/>
    <property type="match status" value="1"/>
</dbReference>
<dbReference type="Pfam" id="PF04321">
    <property type="entry name" value="RmlD_sub_bind"/>
    <property type="match status" value="1"/>
</dbReference>
<evidence type="ECO:0000259" key="7">
    <source>
        <dbReference type="Pfam" id="PF04321"/>
    </source>
</evidence>